<accession>A0A9W4TCN1</accession>
<gene>
    <name evidence="1" type="ORF">FWILDA_LOCUS19794</name>
</gene>
<dbReference type="Proteomes" id="UP001153678">
    <property type="component" value="Unassembled WGS sequence"/>
</dbReference>
<feature type="non-terminal residue" evidence="1">
    <location>
        <position position="1"/>
    </location>
</feature>
<name>A0A9W4TCN1_9GLOM</name>
<organism evidence="1 2">
    <name type="scientific">Funneliformis geosporum</name>
    <dbReference type="NCBI Taxonomy" id="1117311"/>
    <lineage>
        <taxon>Eukaryota</taxon>
        <taxon>Fungi</taxon>
        <taxon>Fungi incertae sedis</taxon>
        <taxon>Mucoromycota</taxon>
        <taxon>Glomeromycotina</taxon>
        <taxon>Glomeromycetes</taxon>
        <taxon>Glomerales</taxon>
        <taxon>Glomeraceae</taxon>
        <taxon>Funneliformis</taxon>
    </lineage>
</organism>
<comment type="caution">
    <text evidence="1">The sequence shown here is derived from an EMBL/GenBank/DDBJ whole genome shotgun (WGS) entry which is preliminary data.</text>
</comment>
<feature type="non-terminal residue" evidence="1">
    <location>
        <position position="54"/>
    </location>
</feature>
<sequence>CFKNLFGLSKSMVDYDFIIANKRVNFDMYKETFIKFIEDNQNSSNNPVRILDAE</sequence>
<dbReference type="EMBL" id="CAMKVN010025769">
    <property type="protein sequence ID" value="CAI2200892.1"/>
    <property type="molecule type" value="Genomic_DNA"/>
</dbReference>
<reference evidence="1" key="1">
    <citation type="submission" date="2022-08" db="EMBL/GenBank/DDBJ databases">
        <authorList>
            <person name="Kallberg Y."/>
            <person name="Tangrot J."/>
            <person name="Rosling A."/>
        </authorList>
    </citation>
    <scope>NUCLEOTIDE SEQUENCE</scope>
    <source>
        <strain evidence="1">Wild A</strain>
    </source>
</reference>
<proteinExistence type="predicted"/>
<evidence type="ECO:0000313" key="2">
    <source>
        <dbReference type="Proteomes" id="UP001153678"/>
    </source>
</evidence>
<keyword evidence="2" id="KW-1185">Reference proteome</keyword>
<evidence type="ECO:0000313" key="1">
    <source>
        <dbReference type="EMBL" id="CAI2200892.1"/>
    </source>
</evidence>
<protein>
    <submittedName>
        <fullName evidence="1">19976_t:CDS:1</fullName>
    </submittedName>
</protein>
<dbReference type="AlphaFoldDB" id="A0A9W4TCN1"/>